<dbReference type="GO" id="GO:0005886">
    <property type="term" value="C:plasma membrane"/>
    <property type="evidence" value="ECO:0007669"/>
    <property type="project" value="UniProtKB-SubCell"/>
</dbReference>
<dbReference type="EC" id="2.7.13.3" evidence="3"/>
<dbReference type="InterPro" id="IPR005467">
    <property type="entry name" value="His_kinase_dom"/>
</dbReference>
<evidence type="ECO:0000256" key="1">
    <source>
        <dbReference type="ARBA" id="ARBA00000085"/>
    </source>
</evidence>
<gene>
    <name evidence="15" type="primary">arcB</name>
    <name evidence="15" type="ORF">JSE7799_00837</name>
</gene>
<keyword evidence="7" id="KW-0547">Nucleotide-binding</keyword>
<dbReference type="SUPFAM" id="SSF55874">
    <property type="entry name" value="ATPase domain of HSP90 chaperone/DNA topoisomerase II/histidine kinase"/>
    <property type="match status" value="1"/>
</dbReference>
<proteinExistence type="predicted"/>
<evidence type="ECO:0000256" key="3">
    <source>
        <dbReference type="ARBA" id="ARBA00012438"/>
    </source>
</evidence>
<evidence type="ECO:0000256" key="8">
    <source>
        <dbReference type="ARBA" id="ARBA00022840"/>
    </source>
</evidence>
<dbReference type="InterPro" id="IPR001789">
    <property type="entry name" value="Sig_transdc_resp-reg_receiver"/>
</dbReference>
<evidence type="ECO:0000259" key="13">
    <source>
        <dbReference type="PROSITE" id="PS50109"/>
    </source>
</evidence>
<feature type="modified residue" description="4-aspartylphosphate" evidence="12">
    <location>
        <position position="286"/>
    </location>
</feature>
<keyword evidence="5 12" id="KW-0597">Phosphoprotein</keyword>
<keyword evidence="8" id="KW-0067">ATP-binding</keyword>
<dbReference type="Gene3D" id="3.40.50.2300">
    <property type="match status" value="1"/>
</dbReference>
<keyword evidence="9" id="KW-1133">Transmembrane helix</keyword>
<evidence type="ECO:0000256" key="11">
    <source>
        <dbReference type="ARBA" id="ARBA00023136"/>
    </source>
</evidence>
<dbReference type="SUPFAM" id="SSF47226">
    <property type="entry name" value="Histidine-containing phosphotransfer domain, HPT domain"/>
    <property type="match status" value="1"/>
</dbReference>
<accession>A0A0M7B8I7</accession>
<dbReference type="SMART" id="SM00387">
    <property type="entry name" value="HATPase_c"/>
    <property type="match status" value="1"/>
</dbReference>
<dbReference type="Gene3D" id="3.30.565.10">
    <property type="entry name" value="Histidine kinase-like ATPase, C-terminal domain"/>
    <property type="match status" value="1"/>
</dbReference>
<dbReference type="PANTHER" id="PTHR45339:SF1">
    <property type="entry name" value="HYBRID SIGNAL TRANSDUCTION HISTIDINE KINASE J"/>
    <property type="match status" value="1"/>
</dbReference>
<organism evidence="15 16">
    <name type="scientific">Jannaschia seosinensis</name>
    <dbReference type="NCBI Taxonomy" id="313367"/>
    <lineage>
        <taxon>Bacteria</taxon>
        <taxon>Pseudomonadati</taxon>
        <taxon>Pseudomonadota</taxon>
        <taxon>Alphaproteobacteria</taxon>
        <taxon>Rhodobacterales</taxon>
        <taxon>Roseobacteraceae</taxon>
        <taxon>Jannaschia</taxon>
    </lineage>
</organism>
<dbReference type="OrthoDB" id="7873557at2"/>
<dbReference type="PROSITE" id="PS50109">
    <property type="entry name" value="HIS_KIN"/>
    <property type="match status" value="1"/>
</dbReference>
<dbReference type="PROSITE" id="PS50110">
    <property type="entry name" value="RESPONSE_REGULATORY"/>
    <property type="match status" value="1"/>
</dbReference>
<dbReference type="STRING" id="313367.JSE7799_00837"/>
<evidence type="ECO:0000313" key="16">
    <source>
        <dbReference type="Proteomes" id="UP000049455"/>
    </source>
</evidence>
<evidence type="ECO:0000256" key="4">
    <source>
        <dbReference type="ARBA" id="ARBA00022475"/>
    </source>
</evidence>
<dbReference type="InterPro" id="IPR004358">
    <property type="entry name" value="Sig_transdc_His_kin-like_C"/>
</dbReference>
<dbReference type="PRINTS" id="PR00344">
    <property type="entry name" value="BCTRLSENSOR"/>
</dbReference>
<feature type="domain" description="Histidine kinase" evidence="13">
    <location>
        <begin position="7"/>
        <end position="220"/>
    </location>
</feature>
<dbReference type="InterPro" id="IPR036890">
    <property type="entry name" value="HATPase_C_sf"/>
</dbReference>
<evidence type="ECO:0000259" key="14">
    <source>
        <dbReference type="PROSITE" id="PS50110"/>
    </source>
</evidence>
<keyword evidence="15" id="KW-0808">Transferase</keyword>
<dbReference type="PANTHER" id="PTHR45339">
    <property type="entry name" value="HYBRID SIGNAL TRANSDUCTION HISTIDINE KINASE J"/>
    <property type="match status" value="1"/>
</dbReference>
<dbReference type="AlphaFoldDB" id="A0A0M7B8I7"/>
<reference evidence="15 16" key="1">
    <citation type="submission" date="2015-09" db="EMBL/GenBank/DDBJ databases">
        <authorList>
            <person name="Jackson K.R."/>
            <person name="Lunt B.L."/>
            <person name="Fisher J.N.B."/>
            <person name="Gardner A.V."/>
            <person name="Bailey M.E."/>
            <person name="Deus L.M."/>
            <person name="Earl A.S."/>
            <person name="Gibby P.D."/>
            <person name="Hartmann K.A."/>
            <person name="Liu J.E."/>
            <person name="Manci A.M."/>
            <person name="Nielsen D.A."/>
            <person name="Solomon M.B."/>
            <person name="Breakwell D.P."/>
            <person name="Burnett S.H."/>
            <person name="Grose J.H."/>
        </authorList>
    </citation>
    <scope>NUCLEOTIDE SEQUENCE [LARGE SCALE GENOMIC DNA]</scope>
    <source>
        <strain evidence="15 16">CECT 7799</strain>
    </source>
</reference>
<evidence type="ECO:0000313" key="15">
    <source>
        <dbReference type="EMBL" id="CUH29252.1"/>
    </source>
</evidence>
<protein>
    <recommendedName>
        <fullName evidence="3">histidine kinase</fullName>
        <ecNumber evidence="3">2.7.13.3</ecNumber>
    </recommendedName>
</protein>
<keyword evidence="4" id="KW-1003">Cell membrane</keyword>
<dbReference type="SUPFAM" id="SSF52172">
    <property type="entry name" value="CheY-like"/>
    <property type="match status" value="1"/>
</dbReference>
<dbReference type="EMBL" id="CYPR01000046">
    <property type="protein sequence ID" value="CUH29252.1"/>
    <property type="molecule type" value="Genomic_DNA"/>
</dbReference>
<dbReference type="Pfam" id="PF02518">
    <property type="entry name" value="HATPase_c"/>
    <property type="match status" value="1"/>
</dbReference>
<dbReference type="Gene3D" id="1.20.120.160">
    <property type="entry name" value="HPT domain"/>
    <property type="match status" value="1"/>
</dbReference>
<keyword evidence="11" id="KW-0472">Membrane</keyword>
<dbReference type="InterPro" id="IPR003594">
    <property type="entry name" value="HATPase_dom"/>
</dbReference>
<dbReference type="InterPro" id="IPR036641">
    <property type="entry name" value="HPT_dom_sf"/>
</dbReference>
<evidence type="ECO:0000256" key="10">
    <source>
        <dbReference type="ARBA" id="ARBA00023012"/>
    </source>
</evidence>
<keyword evidence="6" id="KW-0812">Transmembrane</keyword>
<evidence type="ECO:0000256" key="5">
    <source>
        <dbReference type="ARBA" id="ARBA00022553"/>
    </source>
</evidence>
<keyword evidence="16" id="KW-1185">Reference proteome</keyword>
<dbReference type="GO" id="GO:0004673">
    <property type="term" value="F:protein histidine kinase activity"/>
    <property type="evidence" value="ECO:0007669"/>
    <property type="project" value="UniProtKB-EC"/>
</dbReference>
<evidence type="ECO:0000256" key="9">
    <source>
        <dbReference type="ARBA" id="ARBA00022989"/>
    </source>
</evidence>
<keyword evidence="10" id="KW-0902">Two-component regulatory system</keyword>
<comment type="subcellular location">
    <subcellularLocation>
        <location evidence="2">Cell membrane</location>
        <topology evidence="2">Multi-pass membrane protein</topology>
    </subcellularLocation>
</comment>
<dbReference type="GO" id="GO:0005524">
    <property type="term" value="F:ATP binding"/>
    <property type="evidence" value="ECO:0007669"/>
    <property type="project" value="UniProtKB-KW"/>
</dbReference>
<name>A0A0M7B8I7_9RHOB</name>
<feature type="domain" description="Response regulatory" evidence="14">
    <location>
        <begin position="237"/>
        <end position="356"/>
    </location>
</feature>
<dbReference type="InterPro" id="IPR011006">
    <property type="entry name" value="CheY-like_superfamily"/>
</dbReference>
<evidence type="ECO:0000256" key="6">
    <source>
        <dbReference type="ARBA" id="ARBA00022692"/>
    </source>
</evidence>
<evidence type="ECO:0000256" key="2">
    <source>
        <dbReference type="ARBA" id="ARBA00004651"/>
    </source>
</evidence>
<dbReference type="SMART" id="SM00448">
    <property type="entry name" value="REC"/>
    <property type="match status" value="1"/>
</dbReference>
<comment type="catalytic activity">
    <reaction evidence="1">
        <text>ATP + protein L-histidine = ADP + protein N-phospho-L-histidine.</text>
        <dbReference type="EC" id="2.7.13.3"/>
    </reaction>
</comment>
<dbReference type="Pfam" id="PF00072">
    <property type="entry name" value="Response_reg"/>
    <property type="match status" value="1"/>
</dbReference>
<dbReference type="Proteomes" id="UP000049455">
    <property type="component" value="Unassembled WGS sequence"/>
</dbReference>
<dbReference type="GO" id="GO:0000160">
    <property type="term" value="P:phosphorelay signal transduction system"/>
    <property type="evidence" value="ECO:0007669"/>
    <property type="project" value="UniProtKB-KW"/>
</dbReference>
<dbReference type="RefSeq" id="WP_055662497.1">
    <property type="nucleotide sequence ID" value="NZ_CYPR01000046.1"/>
</dbReference>
<dbReference type="CDD" id="cd17546">
    <property type="entry name" value="REC_hyHK_CKI1_RcsC-like"/>
    <property type="match status" value="1"/>
</dbReference>
<evidence type="ECO:0000256" key="7">
    <source>
        <dbReference type="ARBA" id="ARBA00022741"/>
    </source>
</evidence>
<sequence>MNDGHRHLAHDIRSALSDVSGGLRLIGREDLPGRARMQLDRAMAASDLLIELIGELLQDTARAPERPDEALDLRVFLQDEARRWRGAAADAGIGVDLHCPSDLPRTARLDLLQLRRILANLMSNAVCHSGGSSVVLAAEVHGDGTLAFCVTDDGGGFPPELLAQTRDLFAGRGEGGADGLGLHIAAAHARAMGAALLVENLRETEGGQGARVTLTVPRSVWDGEAALREVPSLTGSRILVAEDSDTVRTLIEAILRGFGAECRMARDGIEALNWLARERFDLALIDVEMPTLGGLEVLRAERLRQARGVAPPTALVALTAHALRDCRDEITEAGAEGILTKPIGNANEFGKAVRHYLDAAPDSEAWRPEAAPALSAVTLSDLMATAGPETGADLLSGIRSDLADVTQRMQAAVAKAEPAAIRNEAHVLLSLAAAIGALPTQEAARRVNVMPPDAPDEAIVEAAQKCLERLETLRAFLDEAN</sequence>
<evidence type="ECO:0000256" key="12">
    <source>
        <dbReference type="PROSITE-ProRule" id="PRU00169"/>
    </source>
</evidence>